<dbReference type="InterPro" id="IPR004045">
    <property type="entry name" value="Glutathione_S-Trfase_N"/>
</dbReference>
<dbReference type="GO" id="GO:0005737">
    <property type="term" value="C:cytoplasm"/>
    <property type="evidence" value="ECO:0007669"/>
    <property type="project" value="TreeGrafter"/>
</dbReference>
<dbReference type="CDD" id="cd00299">
    <property type="entry name" value="GST_C_family"/>
    <property type="match status" value="1"/>
</dbReference>
<dbReference type="Gene3D" id="3.40.30.10">
    <property type="entry name" value="Glutaredoxin"/>
    <property type="match status" value="1"/>
</dbReference>
<name>A0A7S0NMZ1_MICPS</name>
<reference evidence="2" key="1">
    <citation type="submission" date="2021-01" db="EMBL/GenBank/DDBJ databases">
        <authorList>
            <person name="Corre E."/>
            <person name="Pelletier E."/>
            <person name="Niang G."/>
            <person name="Scheremetjew M."/>
            <person name="Finn R."/>
            <person name="Kale V."/>
            <person name="Holt S."/>
            <person name="Cochrane G."/>
            <person name="Meng A."/>
            <person name="Brown T."/>
            <person name="Cohen L."/>
        </authorList>
    </citation>
    <scope>NUCLEOTIDE SEQUENCE</scope>
    <source>
        <strain evidence="2">CCMP1723</strain>
    </source>
</reference>
<evidence type="ECO:0000259" key="1">
    <source>
        <dbReference type="PROSITE" id="PS50404"/>
    </source>
</evidence>
<dbReference type="Gene3D" id="1.20.1050.10">
    <property type="match status" value="1"/>
</dbReference>
<sequence>MSTVASLPFIQPTNSFRRASRGTSRASAPRRASLQTVAADKNVLYDVPVSNNGARCRLIIYWKQLEDEFAITNPSEVGGLKSEEYLAMNPQGKMPLLMTADGLALPESEVISQWICDEYSEVGPELKPEDPETRAICALATRVHDVYIVPIQGCMYRGPMDVKTRADQLAEVAKQLDVIEGAVSLRDGPFVSGREPSTADAALFPTYVFIEYILPKHFGWKDVFAGRPRTAEWWEAMRLDTCGARVYGEIRGGLESWESNGRWQTVGVTDAVKDASFKWAY</sequence>
<dbReference type="PROSITE" id="PS50404">
    <property type="entry name" value="GST_NTER"/>
    <property type="match status" value="1"/>
</dbReference>
<dbReference type="AlphaFoldDB" id="A0A7S0NMZ1"/>
<feature type="domain" description="GST N-terminal" evidence="1">
    <location>
        <begin position="40"/>
        <end position="123"/>
    </location>
</feature>
<dbReference type="Pfam" id="PF13417">
    <property type="entry name" value="GST_N_3"/>
    <property type="match status" value="1"/>
</dbReference>
<proteinExistence type="predicted"/>
<dbReference type="InterPro" id="IPR036282">
    <property type="entry name" value="Glutathione-S-Trfase_C_sf"/>
</dbReference>
<dbReference type="SFLD" id="SFLDS00019">
    <property type="entry name" value="Glutathione_Transferase_(cytos"/>
    <property type="match status" value="1"/>
</dbReference>
<dbReference type="EMBL" id="HBEQ01012290">
    <property type="protein sequence ID" value="CAD8522962.1"/>
    <property type="molecule type" value="Transcribed_RNA"/>
</dbReference>
<protein>
    <recommendedName>
        <fullName evidence="1">GST N-terminal domain-containing protein</fullName>
    </recommendedName>
</protein>
<dbReference type="InterPro" id="IPR050983">
    <property type="entry name" value="GST_Omega/HSP26"/>
</dbReference>
<dbReference type="SUPFAM" id="SSF52833">
    <property type="entry name" value="Thioredoxin-like"/>
    <property type="match status" value="1"/>
</dbReference>
<dbReference type="SUPFAM" id="SSF47616">
    <property type="entry name" value="GST C-terminal domain-like"/>
    <property type="match status" value="1"/>
</dbReference>
<dbReference type="CDD" id="cd00570">
    <property type="entry name" value="GST_N_family"/>
    <property type="match status" value="1"/>
</dbReference>
<dbReference type="InterPro" id="IPR040079">
    <property type="entry name" value="Glutathione_S-Trfase"/>
</dbReference>
<organism evidence="2">
    <name type="scientific">Micromonas pusilla</name>
    <name type="common">Picoplanktonic green alga</name>
    <name type="synonym">Chromulina pusilla</name>
    <dbReference type="NCBI Taxonomy" id="38833"/>
    <lineage>
        <taxon>Eukaryota</taxon>
        <taxon>Viridiplantae</taxon>
        <taxon>Chlorophyta</taxon>
        <taxon>Mamiellophyceae</taxon>
        <taxon>Mamiellales</taxon>
        <taxon>Mamiellaceae</taxon>
        <taxon>Micromonas</taxon>
    </lineage>
</organism>
<dbReference type="InterPro" id="IPR036249">
    <property type="entry name" value="Thioredoxin-like_sf"/>
</dbReference>
<accession>A0A7S0NMZ1</accession>
<dbReference type="PANTHER" id="PTHR43968">
    <property type="match status" value="1"/>
</dbReference>
<evidence type="ECO:0000313" key="2">
    <source>
        <dbReference type="EMBL" id="CAD8522962.1"/>
    </source>
</evidence>
<dbReference type="Pfam" id="PF13410">
    <property type="entry name" value="GST_C_2"/>
    <property type="match status" value="1"/>
</dbReference>
<dbReference type="PANTHER" id="PTHR43968:SF6">
    <property type="entry name" value="GLUTATHIONE S-TRANSFERASE OMEGA"/>
    <property type="match status" value="1"/>
</dbReference>
<gene>
    <name evidence="2" type="ORF">MCOM1403_LOCUS9900</name>
</gene>